<proteinExistence type="predicted"/>
<gene>
    <name evidence="1" type="ORF">DERP_001304</name>
</gene>
<name>A0ABQ8JEL1_DERPT</name>
<evidence type="ECO:0000313" key="1">
    <source>
        <dbReference type="EMBL" id="KAH9420870.1"/>
    </source>
</evidence>
<sequence length="134" mass="14502">MERFVDAPPVARILVLLSNLNPKFSACIFNLKNCPSIQARISISGANENTSLPKQLLPKLPRGTESNNSLNLDQLPLAQLSRILSLRICPSIDGCGVESVKKIVSLVPNDTAMSFEPKHIPANEAELSPVNAVM</sequence>
<reference evidence="1 2" key="2">
    <citation type="journal article" date="2022" name="Mol. Biol. Evol.">
        <title>Comparative Genomics Reveals Insights into the Divergent Evolution of Astigmatic Mites and Household Pest Adaptations.</title>
        <authorList>
            <person name="Xiong Q."/>
            <person name="Wan A.T."/>
            <person name="Liu X."/>
            <person name="Fung C.S."/>
            <person name="Xiao X."/>
            <person name="Malainual N."/>
            <person name="Hou J."/>
            <person name="Wang L."/>
            <person name="Wang M."/>
            <person name="Yang K.Y."/>
            <person name="Cui Y."/>
            <person name="Leung E.L."/>
            <person name="Nong W."/>
            <person name="Shin S.K."/>
            <person name="Au S.W."/>
            <person name="Jeong K.Y."/>
            <person name="Chew F.T."/>
            <person name="Hui J.H."/>
            <person name="Leung T.F."/>
            <person name="Tungtrongchitr A."/>
            <person name="Zhong N."/>
            <person name="Liu Z."/>
            <person name="Tsui S.K."/>
        </authorList>
    </citation>
    <scope>NUCLEOTIDE SEQUENCE [LARGE SCALE GENOMIC DNA]</scope>
    <source>
        <strain evidence="1">Derp</strain>
    </source>
</reference>
<dbReference type="EMBL" id="NJHN03000047">
    <property type="protein sequence ID" value="KAH9420870.1"/>
    <property type="molecule type" value="Genomic_DNA"/>
</dbReference>
<keyword evidence="2" id="KW-1185">Reference proteome</keyword>
<protein>
    <submittedName>
        <fullName evidence="1">Uncharacterized protein</fullName>
    </submittedName>
</protein>
<comment type="caution">
    <text evidence="1">The sequence shown here is derived from an EMBL/GenBank/DDBJ whole genome shotgun (WGS) entry which is preliminary data.</text>
</comment>
<organism evidence="1 2">
    <name type="scientific">Dermatophagoides pteronyssinus</name>
    <name type="common">European house dust mite</name>
    <dbReference type="NCBI Taxonomy" id="6956"/>
    <lineage>
        <taxon>Eukaryota</taxon>
        <taxon>Metazoa</taxon>
        <taxon>Ecdysozoa</taxon>
        <taxon>Arthropoda</taxon>
        <taxon>Chelicerata</taxon>
        <taxon>Arachnida</taxon>
        <taxon>Acari</taxon>
        <taxon>Acariformes</taxon>
        <taxon>Sarcoptiformes</taxon>
        <taxon>Astigmata</taxon>
        <taxon>Psoroptidia</taxon>
        <taxon>Analgoidea</taxon>
        <taxon>Pyroglyphidae</taxon>
        <taxon>Dermatophagoidinae</taxon>
        <taxon>Dermatophagoides</taxon>
    </lineage>
</organism>
<accession>A0ABQ8JEL1</accession>
<evidence type="ECO:0000313" key="2">
    <source>
        <dbReference type="Proteomes" id="UP000887458"/>
    </source>
</evidence>
<dbReference type="Proteomes" id="UP000887458">
    <property type="component" value="Unassembled WGS sequence"/>
</dbReference>
<reference evidence="1 2" key="1">
    <citation type="journal article" date="2018" name="J. Allergy Clin. Immunol.">
        <title>High-quality assembly of Dermatophagoides pteronyssinus genome and transcriptome reveals a wide range of novel allergens.</title>
        <authorList>
            <person name="Liu X.Y."/>
            <person name="Yang K.Y."/>
            <person name="Wang M.Q."/>
            <person name="Kwok J.S."/>
            <person name="Zeng X."/>
            <person name="Yang Z."/>
            <person name="Xiao X.J."/>
            <person name="Lau C.P."/>
            <person name="Li Y."/>
            <person name="Huang Z.M."/>
            <person name="Ba J.G."/>
            <person name="Yim A.K."/>
            <person name="Ouyang C.Y."/>
            <person name="Ngai S.M."/>
            <person name="Chan T.F."/>
            <person name="Leung E.L."/>
            <person name="Liu L."/>
            <person name="Liu Z.G."/>
            <person name="Tsui S.K."/>
        </authorList>
    </citation>
    <scope>NUCLEOTIDE SEQUENCE [LARGE SCALE GENOMIC DNA]</scope>
    <source>
        <strain evidence="1">Derp</strain>
    </source>
</reference>